<feature type="chain" id="PRO_5030996033" evidence="4">
    <location>
        <begin position="17"/>
        <end position="261"/>
    </location>
</feature>
<evidence type="ECO:0000256" key="4">
    <source>
        <dbReference type="SAM" id="SignalP"/>
    </source>
</evidence>
<reference evidence="6 7" key="1">
    <citation type="submission" date="2020-03" db="EMBL/GenBank/DDBJ databases">
        <title>Bradyrhizobium diversity isolated from nodules of Indigofera sp.</title>
        <authorList>
            <person name="Klepa M."/>
            <person name="Helene L."/>
            <person name="Hungria M."/>
        </authorList>
    </citation>
    <scope>NUCLEOTIDE SEQUENCE [LARGE SCALE GENOMIC DNA]</scope>
    <source>
        <strain evidence="6 7">WSM 1791</strain>
    </source>
</reference>
<keyword evidence="2" id="KW-0255">Endonuclease</keyword>
<gene>
    <name evidence="6" type="ORF">HCN58_09470</name>
</gene>
<keyword evidence="1" id="KW-0540">Nuclease</keyword>
<dbReference type="Gene3D" id="2.40.50.90">
    <property type="match status" value="1"/>
</dbReference>
<dbReference type="SUPFAM" id="SSF50199">
    <property type="entry name" value="Staphylococcal nuclease"/>
    <property type="match status" value="1"/>
</dbReference>
<dbReference type="RefSeq" id="WP_171579085.1">
    <property type="nucleotide sequence ID" value="NZ_JAAVLX010000003.1"/>
</dbReference>
<evidence type="ECO:0000256" key="3">
    <source>
        <dbReference type="ARBA" id="ARBA00022801"/>
    </source>
</evidence>
<evidence type="ECO:0000256" key="2">
    <source>
        <dbReference type="ARBA" id="ARBA00022759"/>
    </source>
</evidence>
<dbReference type="GO" id="GO:0004519">
    <property type="term" value="F:endonuclease activity"/>
    <property type="evidence" value="ECO:0007669"/>
    <property type="project" value="UniProtKB-KW"/>
</dbReference>
<dbReference type="Proteomes" id="UP000544122">
    <property type="component" value="Unassembled WGS sequence"/>
</dbReference>
<dbReference type="Pfam" id="PF00565">
    <property type="entry name" value="SNase"/>
    <property type="match status" value="1"/>
</dbReference>
<dbReference type="PANTHER" id="PTHR12302">
    <property type="entry name" value="EBNA2 BINDING PROTEIN P100"/>
    <property type="match status" value="1"/>
</dbReference>
<organism evidence="6 7">
    <name type="scientific">Bradyrhizobium australiense</name>
    <dbReference type="NCBI Taxonomy" id="2721161"/>
    <lineage>
        <taxon>Bacteria</taxon>
        <taxon>Pseudomonadati</taxon>
        <taxon>Pseudomonadota</taxon>
        <taxon>Alphaproteobacteria</taxon>
        <taxon>Hyphomicrobiales</taxon>
        <taxon>Nitrobacteraceae</taxon>
        <taxon>Bradyrhizobium</taxon>
    </lineage>
</organism>
<dbReference type="GO" id="GO:0016787">
    <property type="term" value="F:hydrolase activity"/>
    <property type="evidence" value="ECO:0007669"/>
    <property type="project" value="UniProtKB-KW"/>
</dbReference>
<keyword evidence="4" id="KW-0732">Signal</keyword>
<dbReference type="AlphaFoldDB" id="A0A7Y4GQF5"/>
<name>A0A7Y4GQF5_9BRAD</name>
<dbReference type="SMART" id="SM00318">
    <property type="entry name" value="SNc"/>
    <property type="match status" value="1"/>
</dbReference>
<accession>A0A7Y4GQF5</accession>
<sequence length="261" mass="27716">MIGPALRYSAALPAYAACLVLASVGRAYGADCVFERQGEVRVAAVTDARSFRLEDGREIRLAGIERAGTDRAGGRAALSAIVVGRDVTLHGEDDTPDRYGRQPAIVFVTGSEQSVQSELLRRGEALVSSDIADKNCAAALAAAEATARDAKLGIWAEPTAIKNTESPGDILAAIGQFTVVEGRVLSVRQAGAVTYLNFGRNWTRDFAATISRRIIPVFESAGLGPKSLENRRIRVRGVVSSRGGPRIELLRVGQIEVLGGK</sequence>
<evidence type="ECO:0000313" key="7">
    <source>
        <dbReference type="Proteomes" id="UP000544122"/>
    </source>
</evidence>
<protein>
    <submittedName>
        <fullName evidence="6">Thermonuclease family protein</fullName>
    </submittedName>
</protein>
<dbReference type="InterPro" id="IPR016071">
    <property type="entry name" value="Staphylococal_nuclease_OB-fold"/>
</dbReference>
<keyword evidence="7" id="KW-1185">Reference proteome</keyword>
<dbReference type="PANTHER" id="PTHR12302:SF3">
    <property type="entry name" value="SERINE_THREONINE-PROTEIN KINASE 31"/>
    <property type="match status" value="1"/>
</dbReference>
<dbReference type="InterPro" id="IPR035437">
    <property type="entry name" value="SNase_OB-fold_sf"/>
</dbReference>
<evidence type="ECO:0000259" key="5">
    <source>
        <dbReference type="SMART" id="SM00318"/>
    </source>
</evidence>
<feature type="signal peptide" evidence="4">
    <location>
        <begin position="1"/>
        <end position="16"/>
    </location>
</feature>
<keyword evidence="3" id="KW-0378">Hydrolase</keyword>
<feature type="domain" description="TNase-like" evidence="5">
    <location>
        <begin position="36"/>
        <end position="157"/>
    </location>
</feature>
<evidence type="ECO:0000256" key="1">
    <source>
        <dbReference type="ARBA" id="ARBA00022722"/>
    </source>
</evidence>
<proteinExistence type="predicted"/>
<dbReference type="EMBL" id="JAAVLX010000003">
    <property type="protein sequence ID" value="NOJ39829.1"/>
    <property type="molecule type" value="Genomic_DNA"/>
</dbReference>
<evidence type="ECO:0000313" key="6">
    <source>
        <dbReference type="EMBL" id="NOJ39829.1"/>
    </source>
</evidence>
<comment type="caution">
    <text evidence="6">The sequence shown here is derived from an EMBL/GenBank/DDBJ whole genome shotgun (WGS) entry which is preliminary data.</text>
</comment>